<dbReference type="InterPro" id="IPR001126">
    <property type="entry name" value="UmuC"/>
</dbReference>
<dbReference type="Pfam" id="PF11798">
    <property type="entry name" value="IMS_HHH"/>
    <property type="match status" value="1"/>
</dbReference>
<keyword evidence="6" id="KW-1185">Reference proteome</keyword>
<feature type="binding site" evidence="3">
    <location>
        <position position="103"/>
    </location>
    <ligand>
        <name>Mg(2+)</name>
        <dbReference type="ChEBI" id="CHEBI:18420"/>
    </ligand>
</feature>
<keyword evidence="3 5" id="KW-0808">Transferase</keyword>
<evidence type="ECO:0000256" key="1">
    <source>
        <dbReference type="ARBA" id="ARBA00010945"/>
    </source>
</evidence>
<dbReference type="Gene3D" id="3.40.1170.60">
    <property type="match status" value="1"/>
</dbReference>
<dbReference type="Gene3D" id="3.30.1490.100">
    <property type="entry name" value="DNA polymerase, Y-family, little finger domain"/>
    <property type="match status" value="1"/>
</dbReference>
<dbReference type="Pfam" id="PF00817">
    <property type="entry name" value="IMS"/>
    <property type="match status" value="1"/>
</dbReference>
<keyword evidence="3" id="KW-0235">DNA replication</keyword>
<dbReference type="Proteomes" id="UP001224418">
    <property type="component" value="Unassembled WGS sequence"/>
</dbReference>
<keyword evidence="3" id="KW-0238">DNA-binding</keyword>
<feature type="binding site" evidence="3">
    <location>
        <position position="9"/>
    </location>
    <ligand>
        <name>Mg(2+)</name>
        <dbReference type="ChEBI" id="CHEBI:18420"/>
    </ligand>
</feature>
<dbReference type="HAMAP" id="MF_01113">
    <property type="entry name" value="DNApol_IV"/>
    <property type="match status" value="1"/>
</dbReference>
<keyword evidence="3" id="KW-0479">Metal-binding</keyword>
<dbReference type="InterPro" id="IPR024728">
    <property type="entry name" value="PolY_HhH_motif"/>
</dbReference>
<comment type="catalytic activity">
    <reaction evidence="3">
        <text>DNA(n) + a 2'-deoxyribonucleoside 5'-triphosphate = DNA(n+1) + diphosphate</text>
        <dbReference type="Rhea" id="RHEA:22508"/>
        <dbReference type="Rhea" id="RHEA-COMP:17339"/>
        <dbReference type="Rhea" id="RHEA-COMP:17340"/>
        <dbReference type="ChEBI" id="CHEBI:33019"/>
        <dbReference type="ChEBI" id="CHEBI:61560"/>
        <dbReference type="ChEBI" id="CHEBI:173112"/>
        <dbReference type="EC" id="2.7.7.7"/>
    </reaction>
</comment>
<feature type="site" description="Substrate discrimination" evidence="3">
    <location>
        <position position="14"/>
    </location>
</feature>
<dbReference type="Pfam" id="PF11799">
    <property type="entry name" value="IMS_C"/>
    <property type="match status" value="1"/>
</dbReference>
<dbReference type="NCBIfam" id="NF002677">
    <property type="entry name" value="PRK02406.1"/>
    <property type="match status" value="1"/>
</dbReference>
<dbReference type="NCBIfam" id="NF010731">
    <property type="entry name" value="PRK14133.1"/>
    <property type="match status" value="1"/>
</dbReference>
<dbReference type="CDD" id="cd03586">
    <property type="entry name" value="PolY_Pol_IV_kappa"/>
    <property type="match status" value="1"/>
</dbReference>
<name>A0ABU0JTM8_HATLI</name>
<dbReference type="PANTHER" id="PTHR11076:SF33">
    <property type="entry name" value="DNA POLYMERASE KAPPA"/>
    <property type="match status" value="1"/>
</dbReference>
<comment type="subcellular location">
    <subcellularLocation>
        <location evidence="3">Cytoplasm</location>
    </subcellularLocation>
</comment>
<dbReference type="EMBL" id="JAUSWN010000019">
    <property type="protein sequence ID" value="MDQ0480453.1"/>
    <property type="molecule type" value="Genomic_DNA"/>
</dbReference>
<evidence type="ECO:0000313" key="6">
    <source>
        <dbReference type="Proteomes" id="UP001224418"/>
    </source>
</evidence>
<comment type="cofactor">
    <cofactor evidence="3">
        <name>Mg(2+)</name>
        <dbReference type="ChEBI" id="CHEBI:18420"/>
    </cofactor>
    <text evidence="3">Binds 2 magnesium ions per subunit.</text>
</comment>
<dbReference type="SUPFAM" id="SSF56672">
    <property type="entry name" value="DNA/RNA polymerases"/>
    <property type="match status" value="1"/>
</dbReference>
<protein>
    <recommendedName>
        <fullName evidence="3">DNA polymerase IV</fullName>
        <shortName evidence="3">Pol IV</shortName>
        <ecNumber evidence="3">2.7.7.7</ecNumber>
    </recommendedName>
</protein>
<dbReference type="InterPro" id="IPR043502">
    <property type="entry name" value="DNA/RNA_pol_sf"/>
</dbReference>
<evidence type="ECO:0000256" key="3">
    <source>
        <dbReference type="HAMAP-Rule" id="MF_01113"/>
    </source>
</evidence>
<comment type="subunit">
    <text evidence="3">Monomer.</text>
</comment>
<keyword evidence="3" id="KW-0239">DNA-directed DNA polymerase</keyword>
<keyword evidence="3 5" id="KW-0548">Nucleotidyltransferase</keyword>
<dbReference type="SUPFAM" id="SSF100879">
    <property type="entry name" value="Lesion bypass DNA polymerase (Y-family), little finger domain"/>
    <property type="match status" value="1"/>
</dbReference>
<dbReference type="PROSITE" id="PS50173">
    <property type="entry name" value="UMUC"/>
    <property type="match status" value="1"/>
</dbReference>
<feature type="active site" evidence="3">
    <location>
        <position position="104"/>
    </location>
</feature>
<comment type="caution">
    <text evidence="5">The sequence shown here is derived from an EMBL/GenBank/DDBJ whole genome shotgun (WGS) entry which is preliminary data.</text>
</comment>
<keyword evidence="3" id="KW-0234">DNA repair</keyword>
<dbReference type="GO" id="GO:0003887">
    <property type="term" value="F:DNA-directed DNA polymerase activity"/>
    <property type="evidence" value="ECO:0007669"/>
    <property type="project" value="UniProtKB-EC"/>
</dbReference>
<proteinExistence type="inferred from homology"/>
<evidence type="ECO:0000259" key="4">
    <source>
        <dbReference type="PROSITE" id="PS50173"/>
    </source>
</evidence>
<dbReference type="InterPro" id="IPR022880">
    <property type="entry name" value="DNApol_IV"/>
</dbReference>
<dbReference type="Gene3D" id="1.10.150.20">
    <property type="entry name" value="5' to 3' exonuclease, C-terminal subdomain"/>
    <property type="match status" value="1"/>
</dbReference>
<keyword evidence="3" id="KW-0227">DNA damage</keyword>
<evidence type="ECO:0000256" key="2">
    <source>
        <dbReference type="ARBA" id="ARBA00022457"/>
    </source>
</evidence>
<dbReference type="Gene3D" id="3.30.70.270">
    <property type="match status" value="1"/>
</dbReference>
<sequence>MERKILHVDMDAFFASVEIKDNPKLKGKPVIVGGISERGVVATCSYEARAYGIRSAMPVYIAKAKCSKAIFLPVRMYRYKEISSKIFDIFYSVTPYVEPVSIDEAYLDITHLNKDPIKIALLIKENVLKELGLTLSIGISYNKFLAKLASDWNKPNGIKVITKEMVPKVLFPLSINKVHGLGKKSVKKLNNIGVFNIEELYALSKDFIINYFGKSGLEIYDRIRGIDNRKVNTFRERKSIGREITLKKDTKNKQQLKWYIENFAEFIENTLEKENMQGKTITIKLKTTSFETHTKSKTLLKYICKSREIQEYGNEMLNEIELE</sequence>
<comment type="similarity">
    <text evidence="1 3">Belongs to the DNA polymerase type-Y family.</text>
</comment>
<dbReference type="InterPro" id="IPR043128">
    <property type="entry name" value="Rev_trsase/Diguanyl_cyclase"/>
</dbReference>
<organism evidence="5 6">
    <name type="scientific">Hathewaya limosa</name>
    <name type="common">Clostridium limosum</name>
    <dbReference type="NCBI Taxonomy" id="1536"/>
    <lineage>
        <taxon>Bacteria</taxon>
        <taxon>Bacillati</taxon>
        <taxon>Bacillota</taxon>
        <taxon>Clostridia</taxon>
        <taxon>Eubacteriales</taxon>
        <taxon>Clostridiaceae</taxon>
        <taxon>Hathewaya</taxon>
    </lineage>
</organism>
<accession>A0ABU0JTM8</accession>
<keyword evidence="2 3" id="KW-0515">Mutator protein</keyword>
<feature type="domain" description="UmuC" evidence="4">
    <location>
        <begin position="5"/>
        <end position="182"/>
    </location>
</feature>
<dbReference type="InterPro" id="IPR017961">
    <property type="entry name" value="DNA_pol_Y-fam_little_finger"/>
</dbReference>
<dbReference type="InterPro" id="IPR036775">
    <property type="entry name" value="DNA_pol_Y-fam_lit_finger_sf"/>
</dbReference>
<comment type="function">
    <text evidence="3">Poorly processive, error-prone DNA polymerase involved in untargeted mutagenesis. Copies undamaged DNA at stalled replication forks, which arise in vivo from mismatched or misaligned primer ends. These misaligned primers can be extended by PolIV. Exhibits no 3'-5' exonuclease (proofreading) activity. May be involved in translesional synthesis, in conjunction with the beta clamp from PolIII.</text>
</comment>
<dbReference type="InterPro" id="IPR050116">
    <property type="entry name" value="DNA_polymerase-Y"/>
</dbReference>
<reference evidence="5 6" key="1">
    <citation type="submission" date="2023-07" db="EMBL/GenBank/DDBJ databases">
        <title>Genomic Encyclopedia of Type Strains, Phase IV (KMG-IV): sequencing the most valuable type-strain genomes for metagenomic binning, comparative biology and taxonomic classification.</title>
        <authorList>
            <person name="Goeker M."/>
        </authorList>
    </citation>
    <scope>NUCLEOTIDE SEQUENCE [LARGE SCALE GENOMIC DNA]</scope>
    <source>
        <strain evidence="5 6">DSM 1400</strain>
    </source>
</reference>
<keyword evidence="3" id="KW-0460">Magnesium</keyword>
<gene>
    <name evidence="3" type="primary">dinB</name>
    <name evidence="5" type="ORF">QOZ93_002201</name>
</gene>
<keyword evidence="3" id="KW-0963">Cytoplasm</keyword>
<evidence type="ECO:0000313" key="5">
    <source>
        <dbReference type="EMBL" id="MDQ0480453.1"/>
    </source>
</evidence>
<dbReference type="RefSeq" id="WP_422723884.1">
    <property type="nucleotide sequence ID" value="NZ_BAAACJ010000007.1"/>
</dbReference>
<dbReference type="PANTHER" id="PTHR11076">
    <property type="entry name" value="DNA REPAIR POLYMERASE UMUC / TRANSFERASE FAMILY MEMBER"/>
    <property type="match status" value="1"/>
</dbReference>
<dbReference type="EC" id="2.7.7.7" evidence="3"/>